<dbReference type="InterPro" id="IPR050546">
    <property type="entry name" value="Glycosyl_Hydrlase_16"/>
</dbReference>
<evidence type="ECO:0000256" key="1">
    <source>
        <dbReference type="ARBA" id="ARBA00006865"/>
    </source>
</evidence>
<dbReference type="AlphaFoldDB" id="A0A562SDB7"/>
<dbReference type="InterPro" id="IPR013783">
    <property type="entry name" value="Ig-like_fold"/>
</dbReference>
<dbReference type="PROSITE" id="PS50093">
    <property type="entry name" value="PKD"/>
    <property type="match status" value="1"/>
</dbReference>
<dbReference type="GO" id="GO:0005975">
    <property type="term" value="P:carbohydrate metabolic process"/>
    <property type="evidence" value="ECO:0007669"/>
    <property type="project" value="InterPro"/>
</dbReference>
<dbReference type="SUPFAM" id="SSF49899">
    <property type="entry name" value="Concanavalin A-like lectins/glucanases"/>
    <property type="match status" value="1"/>
</dbReference>
<dbReference type="InterPro" id="IPR013320">
    <property type="entry name" value="ConA-like_dom_sf"/>
</dbReference>
<dbReference type="PROSITE" id="PS51257">
    <property type="entry name" value="PROKAR_LIPOPROTEIN"/>
    <property type="match status" value="1"/>
</dbReference>
<comment type="caution">
    <text evidence="4">The sequence shown here is derived from an EMBL/GenBank/DDBJ whole genome shotgun (WGS) entry which is preliminary data.</text>
</comment>
<dbReference type="SMART" id="SM00089">
    <property type="entry name" value="PKD"/>
    <property type="match status" value="1"/>
</dbReference>
<evidence type="ECO:0000259" key="2">
    <source>
        <dbReference type="PROSITE" id="PS50093"/>
    </source>
</evidence>
<dbReference type="Gene3D" id="2.60.40.10">
    <property type="entry name" value="Immunoglobulins"/>
    <property type="match status" value="1"/>
</dbReference>
<protein>
    <submittedName>
        <fullName evidence="4">Glycosyl hydrolase family 16</fullName>
    </submittedName>
</protein>
<dbReference type="GO" id="GO:0004553">
    <property type="term" value="F:hydrolase activity, hydrolyzing O-glycosyl compounds"/>
    <property type="evidence" value="ECO:0007669"/>
    <property type="project" value="InterPro"/>
</dbReference>
<keyword evidence="5" id="KW-1185">Reference proteome</keyword>
<dbReference type="PANTHER" id="PTHR10963:SF55">
    <property type="entry name" value="GLYCOSIDE HYDROLASE FAMILY 16 PROTEIN"/>
    <property type="match status" value="1"/>
</dbReference>
<dbReference type="Pfam" id="PF00722">
    <property type="entry name" value="Glyco_hydro_16"/>
    <property type="match status" value="1"/>
</dbReference>
<dbReference type="PANTHER" id="PTHR10963">
    <property type="entry name" value="GLYCOSYL HYDROLASE-RELATED"/>
    <property type="match status" value="1"/>
</dbReference>
<evidence type="ECO:0000313" key="4">
    <source>
        <dbReference type="EMBL" id="TWI79262.1"/>
    </source>
</evidence>
<feature type="domain" description="GH16" evidence="3">
    <location>
        <begin position="95"/>
        <end position="343"/>
    </location>
</feature>
<dbReference type="EMBL" id="VLLE01000006">
    <property type="protein sequence ID" value="TWI79262.1"/>
    <property type="molecule type" value="Genomic_DNA"/>
</dbReference>
<name>A0A562SDB7_9BACT</name>
<sequence>MLRQIAFIAIVTVLSSLSCKKGGNTGNTDVSPVNLALSALVSTDNSGNVEFTATATNATTYEFGYGNGVFALVPSGKVTYKYPATGTYTVTVVAKSASGKTISKSIQVTVTVGLSLIFSDEFNTNGAPDPAKWGYDIGNGTDGWGNQEKQYYTNRTDNAVVQNGVLRIVLKKENFSGFNYTSARLLTANKFSFKYGIVEARAKLPAGGGTWPAIWSLGANIGSVGWPACGEIDIMEHKGNDLNRIFGTLHYPGRSGGSADGSSRIISNASTEFHLYKVEWTAAAIKIYVDDVLYHTVANSNAIPFNHNFFLIMNVAMGGTFGGAIDPNVTEAVMEVDYIRVYQ</sequence>
<proteinExistence type="inferred from homology"/>
<dbReference type="Pfam" id="PF00801">
    <property type="entry name" value="PKD"/>
    <property type="match status" value="1"/>
</dbReference>
<dbReference type="InterPro" id="IPR022409">
    <property type="entry name" value="PKD/Chitinase_dom"/>
</dbReference>
<dbReference type="PROSITE" id="PS51762">
    <property type="entry name" value="GH16_2"/>
    <property type="match status" value="1"/>
</dbReference>
<dbReference type="Proteomes" id="UP000316167">
    <property type="component" value="Unassembled WGS sequence"/>
</dbReference>
<comment type="similarity">
    <text evidence="1">Belongs to the glycosyl hydrolase 16 family.</text>
</comment>
<dbReference type="InterPro" id="IPR035986">
    <property type="entry name" value="PKD_dom_sf"/>
</dbReference>
<dbReference type="RefSeq" id="WP_144888035.1">
    <property type="nucleotide sequence ID" value="NZ_VLLE01000006.1"/>
</dbReference>
<dbReference type="InterPro" id="IPR000757">
    <property type="entry name" value="Beta-glucanase-like"/>
</dbReference>
<gene>
    <name evidence="4" type="ORF">IQ13_3665</name>
</gene>
<keyword evidence="4" id="KW-0378">Hydrolase</keyword>
<dbReference type="SUPFAM" id="SSF49299">
    <property type="entry name" value="PKD domain"/>
    <property type="match status" value="1"/>
</dbReference>
<dbReference type="InterPro" id="IPR000601">
    <property type="entry name" value="PKD_dom"/>
</dbReference>
<dbReference type="CDD" id="cd08023">
    <property type="entry name" value="GH16_laminarinase_like"/>
    <property type="match status" value="1"/>
</dbReference>
<reference evidence="4 5" key="1">
    <citation type="journal article" date="2015" name="Stand. Genomic Sci.">
        <title>Genomic Encyclopedia of Bacterial and Archaeal Type Strains, Phase III: the genomes of soil and plant-associated and newly described type strains.</title>
        <authorList>
            <person name="Whitman W.B."/>
            <person name="Woyke T."/>
            <person name="Klenk H.P."/>
            <person name="Zhou Y."/>
            <person name="Lilburn T.G."/>
            <person name="Beck B.J."/>
            <person name="De Vos P."/>
            <person name="Vandamme P."/>
            <person name="Eisen J.A."/>
            <person name="Garrity G."/>
            <person name="Hugenholtz P."/>
            <person name="Kyrpides N.C."/>
        </authorList>
    </citation>
    <scope>NUCLEOTIDE SEQUENCE [LARGE SCALE GENOMIC DNA]</scope>
    <source>
        <strain evidence="4 5">CGMCC 1.7271</strain>
    </source>
</reference>
<dbReference type="CDD" id="cd00146">
    <property type="entry name" value="PKD"/>
    <property type="match status" value="1"/>
</dbReference>
<organism evidence="4 5">
    <name type="scientific">Lacibacter cauensis</name>
    <dbReference type="NCBI Taxonomy" id="510947"/>
    <lineage>
        <taxon>Bacteria</taxon>
        <taxon>Pseudomonadati</taxon>
        <taxon>Bacteroidota</taxon>
        <taxon>Chitinophagia</taxon>
        <taxon>Chitinophagales</taxon>
        <taxon>Chitinophagaceae</taxon>
        <taxon>Lacibacter</taxon>
    </lineage>
</organism>
<evidence type="ECO:0000313" key="5">
    <source>
        <dbReference type="Proteomes" id="UP000316167"/>
    </source>
</evidence>
<dbReference type="OrthoDB" id="9809583at2"/>
<accession>A0A562SDB7</accession>
<evidence type="ECO:0000259" key="3">
    <source>
        <dbReference type="PROSITE" id="PS51762"/>
    </source>
</evidence>
<feature type="domain" description="PKD" evidence="2">
    <location>
        <begin position="52"/>
        <end position="115"/>
    </location>
</feature>
<dbReference type="Gene3D" id="2.60.120.200">
    <property type="match status" value="1"/>
</dbReference>